<dbReference type="EMBL" id="MEUT01000034">
    <property type="protein sequence ID" value="OGC50982.1"/>
    <property type="molecule type" value="Genomic_DNA"/>
</dbReference>
<gene>
    <name evidence="1" type="ORF">A2W32_04145</name>
</gene>
<evidence type="ECO:0000313" key="1">
    <source>
        <dbReference type="EMBL" id="OGC50982.1"/>
    </source>
</evidence>
<evidence type="ECO:0008006" key="3">
    <source>
        <dbReference type="Google" id="ProtNLM"/>
    </source>
</evidence>
<accession>A0A1F4V1F2</accession>
<comment type="caution">
    <text evidence="1">The sequence shown here is derived from an EMBL/GenBank/DDBJ whole genome shotgun (WGS) entry which is preliminary data.</text>
</comment>
<organism evidence="1 2">
    <name type="scientific">candidate division WWE3 bacterium RBG_16_37_10</name>
    <dbReference type="NCBI Taxonomy" id="1802610"/>
    <lineage>
        <taxon>Bacteria</taxon>
        <taxon>Katanobacteria</taxon>
    </lineage>
</organism>
<proteinExistence type="predicted"/>
<reference evidence="1 2" key="1">
    <citation type="journal article" date="2016" name="Nat. Commun.">
        <title>Thousands of microbial genomes shed light on interconnected biogeochemical processes in an aquifer system.</title>
        <authorList>
            <person name="Anantharaman K."/>
            <person name="Brown C.T."/>
            <person name="Hug L.A."/>
            <person name="Sharon I."/>
            <person name="Castelle C.J."/>
            <person name="Probst A.J."/>
            <person name="Thomas B.C."/>
            <person name="Singh A."/>
            <person name="Wilkins M.J."/>
            <person name="Karaoz U."/>
            <person name="Brodie E.L."/>
            <person name="Williams K.H."/>
            <person name="Hubbard S.S."/>
            <person name="Banfield J.F."/>
        </authorList>
    </citation>
    <scope>NUCLEOTIDE SEQUENCE [LARGE SCALE GENOMIC DNA]</scope>
</reference>
<sequence>MEIKFMSSASRRCYVKDFIGKQAESDQKQIFSDLKLVAEYGYTASINAGMLKSLKGDKLKKYKIHELIIKTANASFRILCIFRNSVCYLLHAFKKGSDGTPANELSVAFGRASYLVSIL</sequence>
<dbReference type="STRING" id="1802610.A2W32_04145"/>
<dbReference type="InterPro" id="IPR009241">
    <property type="entry name" value="HigB-like"/>
</dbReference>
<dbReference type="AlphaFoldDB" id="A0A1F4V1F2"/>
<name>A0A1F4V1F2_UNCKA</name>
<dbReference type="Pfam" id="PF05973">
    <property type="entry name" value="Gp49"/>
    <property type="match status" value="1"/>
</dbReference>
<evidence type="ECO:0000313" key="2">
    <source>
        <dbReference type="Proteomes" id="UP000177371"/>
    </source>
</evidence>
<dbReference type="Proteomes" id="UP000177371">
    <property type="component" value="Unassembled WGS sequence"/>
</dbReference>
<protein>
    <recommendedName>
        <fullName evidence="3">Addiction module toxin RelE</fullName>
    </recommendedName>
</protein>